<comment type="caution">
    <text evidence="15">The sequence shown here is derived from an EMBL/GenBank/DDBJ whole genome shotgun (WGS) entry which is preliminary data.</text>
</comment>
<dbReference type="SUPFAM" id="SSF53623">
    <property type="entry name" value="MurD-like peptide ligases, catalytic domain"/>
    <property type="match status" value="1"/>
</dbReference>
<keyword evidence="2 10" id="KW-0436">Ligase</keyword>
<evidence type="ECO:0000259" key="12">
    <source>
        <dbReference type="Pfam" id="PF01225"/>
    </source>
</evidence>
<keyword evidence="1 10" id="KW-0963">Cytoplasm</keyword>
<dbReference type="GO" id="GO:0008360">
    <property type="term" value="P:regulation of cell shape"/>
    <property type="evidence" value="ECO:0007669"/>
    <property type="project" value="UniProtKB-KW"/>
</dbReference>
<dbReference type="InterPro" id="IPR000713">
    <property type="entry name" value="Mur_ligase_N"/>
</dbReference>
<comment type="pathway">
    <text evidence="10 11">Cell wall biogenesis; peptidoglycan biosynthesis.</text>
</comment>
<keyword evidence="8 10" id="KW-0131">Cell cycle</keyword>
<evidence type="ECO:0000256" key="2">
    <source>
        <dbReference type="ARBA" id="ARBA00022598"/>
    </source>
</evidence>
<dbReference type="GO" id="GO:0005737">
    <property type="term" value="C:cytoplasm"/>
    <property type="evidence" value="ECO:0007669"/>
    <property type="project" value="UniProtKB-SubCell"/>
</dbReference>
<evidence type="ECO:0000256" key="8">
    <source>
        <dbReference type="ARBA" id="ARBA00023306"/>
    </source>
</evidence>
<dbReference type="InterPro" id="IPR036565">
    <property type="entry name" value="Mur-like_cat_sf"/>
</dbReference>
<dbReference type="InterPro" id="IPR035911">
    <property type="entry name" value="MurE/MurF_N"/>
</dbReference>
<dbReference type="InterPro" id="IPR005863">
    <property type="entry name" value="UDP-N-AcMur_synth"/>
</dbReference>
<evidence type="ECO:0000256" key="11">
    <source>
        <dbReference type="RuleBase" id="RU004136"/>
    </source>
</evidence>
<dbReference type="InterPro" id="IPR051046">
    <property type="entry name" value="MurCDEF_CellWall_CoF430Synth"/>
</dbReference>
<evidence type="ECO:0000256" key="6">
    <source>
        <dbReference type="ARBA" id="ARBA00022960"/>
    </source>
</evidence>
<dbReference type="HAMAP" id="MF_02019">
    <property type="entry name" value="MurF"/>
    <property type="match status" value="1"/>
</dbReference>
<dbReference type="Pfam" id="PF08245">
    <property type="entry name" value="Mur_ligase_M"/>
    <property type="match status" value="1"/>
</dbReference>
<dbReference type="GO" id="GO:0047480">
    <property type="term" value="F:UDP-N-acetylmuramoyl-tripeptide-D-alanyl-D-alanine ligase activity"/>
    <property type="evidence" value="ECO:0007669"/>
    <property type="project" value="UniProtKB-UniRule"/>
</dbReference>
<dbReference type="SUPFAM" id="SSF53244">
    <property type="entry name" value="MurD-like peptide ligases, peptide-binding domain"/>
    <property type="match status" value="1"/>
</dbReference>
<dbReference type="Proteomes" id="UP000267368">
    <property type="component" value="Unassembled WGS sequence"/>
</dbReference>
<evidence type="ECO:0000259" key="13">
    <source>
        <dbReference type="Pfam" id="PF02875"/>
    </source>
</evidence>
<dbReference type="Gene3D" id="3.90.190.20">
    <property type="entry name" value="Mur ligase, C-terminal domain"/>
    <property type="match status" value="1"/>
</dbReference>
<keyword evidence="4 10" id="KW-0547">Nucleotide-binding</keyword>
<gene>
    <name evidence="10" type="primary">murF</name>
    <name evidence="15" type="ORF">DMP07_08465</name>
</gene>
<dbReference type="AlphaFoldDB" id="A0A3N0ADL0"/>
<dbReference type="InterPro" id="IPR004101">
    <property type="entry name" value="Mur_ligase_C"/>
</dbReference>
<evidence type="ECO:0000313" key="15">
    <source>
        <dbReference type="EMBL" id="RNL18423.1"/>
    </source>
</evidence>
<reference evidence="16" key="1">
    <citation type="submission" date="2018-05" db="EMBL/GenBank/DDBJ databases">
        <title>Genome Sequencing of selected type strains of the family Eggerthellaceae.</title>
        <authorList>
            <person name="Danylec N."/>
            <person name="Stoll D.A."/>
            <person name="Doetsch A."/>
            <person name="Huch M."/>
        </authorList>
    </citation>
    <scope>NUCLEOTIDE SEQUENCE [LARGE SCALE GENOMIC DNA]</scope>
    <source>
        <strain evidence="16">DSM 17537</strain>
    </source>
</reference>
<dbReference type="PANTHER" id="PTHR43024">
    <property type="entry name" value="UDP-N-ACETYLMURAMOYL-TRIPEPTIDE--D-ALANYL-D-ALANINE LIGASE"/>
    <property type="match status" value="1"/>
</dbReference>
<dbReference type="Pfam" id="PF02875">
    <property type="entry name" value="Mur_ligase_C"/>
    <property type="match status" value="1"/>
</dbReference>
<evidence type="ECO:0000256" key="4">
    <source>
        <dbReference type="ARBA" id="ARBA00022741"/>
    </source>
</evidence>
<dbReference type="SUPFAM" id="SSF63418">
    <property type="entry name" value="MurE/MurF N-terminal domain"/>
    <property type="match status" value="1"/>
</dbReference>
<evidence type="ECO:0000259" key="14">
    <source>
        <dbReference type="Pfam" id="PF08245"/>
    </source>
</evidence>
<comment type="catalytic activity">
    <reaction evidence="10 11">
        <text>D-alanyl-D-alanine + UDP-N-acetyl-alpha-D-muramoyl-L-alanyl-gamma-D-glutamyl-meso-2,6-diaminopimelate + ATP = UDP-N-acetyl-alpha-D-muramoyl-L-alanyl-gamma-D-glutamyl-meso-2,6-diaminopimeloyl-D-alanyl-D-alanine + ADP + phosphate + H(+)</text>
        <dbReference type="Rhea" id="RHEA:28374"/>
        <dbReference type="ChEBI" id="CHEBI:15378"/>
        <dbReference type="ChEBI" id="CHEBI:30616"/>
        <dbReference type="ChEBI" id="CHEBI:43474"/>
        <dbReference type="ChEBI" id="CHEBI:57822"/>
        <dbReference type="ChEBI" id="CHEBI:61386"/>
        <dbReference type="ChEBI" id="CHEBI:83905"/>
        <dbReference type="ChEBI" id="CHEBI:456216"/>
        <dbReference type="EC" id="6.3.2.10"/>
    </reaction>
</comment>
<dbReference type="GO" id="GO:0051301">
    <property type="term" value="P:cell division"/>
    <property type="evidence" value="ECO:0007669"/>
    <property type="project" value="UniProtKB-KW"/>
</dbReference>
<proteinExistence type="inferred from homology"/>
<feature type="binding site" evidence="10">
    <location>
        <begin position="119"/>
        <end position="125"/>
    </location>
    <ligand>
        <name>ATP</name>
        <dbReference type="ChEBI" id="CHEBI:30616"/>
    </ligand>
</feature>
<keyword evidence="7 10" id="KW-0573">Peptidoglycan synthesis</keyword>
<keyword evidence="16" id="KW-1185">Reference proteome</keyword>
<name>A0A3N0ADL0_9ACTN</name>
<feature type="domain" description="Mur ligase C-terminal" evidence="13">
    <location>
        <begin position="344"/>
        <end position="470"/>
    </location>
</feature>
<dbReference type="NCBIfam" id="TIGR01143">
    <property type="entry name" value="murF"/>
    <property type="match status" value="1"/>
</dbReference>
<dbReference type="UniPathway" id="UPA00219"/>
<dbReference type="GO" id="GO:0009252">
    <property type="term" value="P:peptidoglycan biosynthetic process"/>
    <property type="evidence" value="ECO:0007669"/>
    <property type="project" value="UniProtKB-UniRule"/>
</dbReference>
<evidence type="ECO:0000313" key="16">
    <source>
        <dbReference type="Proteomes" id="UP000267368"/>
    </source>
</evidence>
<dbReference type="EMBL" id="QICB01000009">
    <property type="protein sequence ID" value="RNL18423.1"/>
    <property type="molecule type" value="Genomic_DNA"/>
</dbReference>
<dbReference type="PANTHER" id="PTHR43024:SF1">
    <property type="entry name" value="UDP-N-ACETYLMURAMOYL-TRIPEPTIDE--D-ALANYL-D-ALANINE LIGASE"/>
    <property type="match status" value="1"/>
</dbReference>
<dbReference type="InterPro" id="IPR013221">
    <property type="entry name" value="Mur_ligase_cen"/>
</dbReference>
<comment type="similarity">
    <text evidence="10">Belongs to the MurCDEF family. MurF subfamily.</text>
</comment>
<comment type="function">
    <text evidence="10 11">Involved in cell wall formation. Catalyzes the final step in the synthesis of UDP-N-acetylmuramoyl-pentapeptide, the precursor of murein.</text>
</comment>
<sequence length="484" mass="49531">MKLDTNRILDITGGRLALAPADAGRDLVGLTWDSRTAWQDCLYAALPGERVDGNDFIASAVEAGAMLVLAGREPDAAALEAARAHGAGIVEVEDVEAAITALAAAWRSMLGATVIGITGSVGKTTVKSLTRQVLSSRFKTVATKGNFNNELGAPYTVLSADADCEMLVVEMGMDDLGQIAHICSFAKPDMGLVNNVGVSHLERLGSRENIARAKAELFDALEPGSFAFVNAADDMTPFLRSCGRLAEGVLNEADFSAAGEPAGEGCAVWAEGVSVDDEGRPSFTLCARGFDALGAEVERVSCSLGLRGVHNVSNACGAAGIGLACGIGLAGVARALGEAVPEAGRQEVKRAACGAVVFDDAYNASPASMKASLSMLESYKASGCKIAVLGDMGELGAASVEGHRETGRAAAEAGVGLLVCVGEAAADIAAGAYAAGMAEGRIVRVADADAAVRALEGRIDSSDVVLVKASHFMRLDRVVEGIIA</sequence>
<organism evidence="15 16">
    <name type="scientific">Slackia faecicanis</name>
    <dbReference type="NCBI Taxonomy" id="255723"/>
    <lineage>
        <taxon>Bacteria</taxon>
        <taxon>Bacillati</taxon>
        <taxon>Actinomycetota</taxon>
        <taxon>Coriobacteriia</taxon>
        <taxon>Eggerthellales</taxon>
        <taxon>Eggerthellaceae</taxon>
        <taxon>Slackia</taxon>
    </lineage>
</organism>
<dbReference type="RefSeq" id="WP_123198708.1">
    <property type="nucleotide sequence ID" value="NZ_QICB01000009.1"/>
</dbReference>
<dbReference type="OrthoDB" id="9800958at2"/>
<feature type="domain" description="Mur ligase central" evidence="14">
    <location>
        <begin position="117"/>
        <end position="321"/>
    </location>
</feature>
<keyword evidence="9 10" id="KW-0961">Cell wall biogenesis/degradation</keyword>
<dbReference type="Gene3D" id="3.40.1190.10">
    <property type="entry name" value="Mur-like, catalytic domain"/>
    <property type="match status" value="1"/>
</dbReference>
<evidence type="ECO:0000256" key="9">
    <source>
        <dbReference type="ARBA" id="ARBA00023316"/>
    </source>
</evidence>
<dbReference type="GO" id="GO:0008766">
    <property type="term" value="F:UDP-N-acetylmuramoylalanyl-D-glutamyl-2,6-diaminopimelate-D-alanyl-D-alanine ligase activity"/>
    <property type="evidence" value="ECO:0007669"/>
    <property type="project" value="RHEA"/>
</dbReference>
<evidence type="ECO:0000256" key="10">
    <source>
        <dbReference type="HAMAP-Rule" id="MF_02019"/>
    </source>
</evidence>
<dbReference type="GO" id="GO:0005524">
    <property type="term" value="F:ATP binding"/>
    <property type="evidence" value="ECO:0007669"/>
    <property type="project" value="UniProtKB-UniRule"/>
</dbReference>
<comment type="subcellular location">
    <subcellularLocation>
        <location evidence="10 11">Cytoplasm</location>
    </subcellularLocation>
</comment>
<keyword evidence="6 10" id="KW-0133">Cell shape</keyword>
<feature type="domain" description="Mur ligase N-terminal catalytic" evidence="12">
    <location>
        <begin position="29"/>
        <end position="105"/>
    </location>
</feature>
<dbReference type="Gene3D" id="3.40.1390.10">
    <property type="entry name" value="MurE/MurF, N-terminal domain"/>
    <property type="match status" value="1"/>
</dbReference>
<keyword evidence="5 10" id="KW-0067">ATP-binding</keyword>
<evidence type="ECO:0000256" key="5">
    <source>
        <dbReference type="ARBA" id="ARBA00022840"/>
    </source>
</evidence>
<accession>A0A3N0ADL0</accession>
<dbReference type="GO" id="GO:0071555">
    <property type="term" value="P:cell wall organization"/>
    <property type="evidence" value="ECO:0007669"/>
    <property type="project" value="UniProtKB-KW"/>
</dbReference>
<dbReference type="Pfam" id="PF01225">
    <property type="entry name" value="Mur_ligase"/>
    <property type="match status" value="1"/>
</dbReference>
<evidence type="ECO:0000256" key="1">
    <source>
        <dbReference type="ARBA" id="ARBA00022490"/>
    </source>
</evidence>
<dbReference type="EC" id="6.3.2.10" evidence="10 11"/>
<evidence type="ECO:0000256" key="3">
    <source>
        <dbReference type="ARBA" id="ARBA00022618"/>
    </source>
</evidence>
<dbReference type="InterPro" id="IPR036615">
    <property type="entry name" value="Mur_ligase_C_dom_sf"/>
</dbReference>
<evidence type="ECO:0000256" key="7">
    <source>
        <dbReference type="ARBA" id="ARBA00022984"/>
    </source>
</evidence>
<keyword evidence="3 10" id="KW-0132">Cell division</keyword>
<protein>
    <recommendedName>
        <fullName evidence="10 11">UDP-N-acetylmuramoyl-tripeptide--D-alanyl-D-alanine ligase</fullName>
        <ecNumber evidence="10 11">6.3.2.10</ecNumber>
    </recommendedName>
    <alternativeName>
        <fullName evidence="10">D-alanyl-D-alanine-adding enzyme</fullName>
    </alternativeName>
</protein>